<keyword evidence="6" id="KW-0472">Membrane</keyword>
<dbReference type="PANTHER" id="PTHR32089">
    <property type="entry name" value="METHYL-ACCEPTING CHEMOTAXIS PROTEIN MCPB"/>
    <property type="match status" value="1"/>
</dbReference>
<evidence type="ECO:0000256" key="2">
    <source>
        <dbReference type="ARBA" id="ARBA00023224"/>
    </source>
</evidence>
<evidence type="ECO:0000256" key="1">
    <source>
        <dbReference type="ARBA" id="ARBA00004370"/>
    </source>
</evidence>
<sequence length="657" mass="71966">MSLRTKLSIVTAVPIFMVLVLSSMLCSTALEESIQAELTLEVVDVIGILDRVAHQHAVERGLTAGFMGSKGESGRDRLLGQREVADEAESALRELLNSRESRYDWLNSTNIQQLGRLLDKKQAVRNKVDQLDPTATPFDYYSKVNDIALMVIEESIKQVESGSVYRQLDSLHNILWLKERAGQSRGKLNGVYARKSASIASYSDIAHYIADFDARFQSLKNDQIILIQTLVNELVQKPVFAQIEKIEASFAAQSDSLSAIKGPPPSEWFPLATDRIKVIKQLADAMSEKSKGLASQAHNAALARLYTIVVVAVVLIGLVSFAALNISRNLIKGVRKILHVFEEVTVKNNLKVRSEVDSKDEIGDISTKLDGFLVWFENLILELNASVVQLKTAAVQFSERSRSNKSLVDEQNRDAQSVSSAITEMSASINEVASATSSASELSIRSREHSESGLKHTRETVSAVHKLTENLNGSFELIQELARNSQNIGSILDTIRGIAEQTNLLALNAAIEAARAGEAGRGFAVVADEVRGLASRTQDSTEEIQTMIETLQNNAAKATHNMKQGEEIAQRSVQSVESSGQMIAEIHQNISDVNERFLQISAAAEEQSSVSGEIAGNIESIAHKSDDILSVAREVEQSGVEVSRVSDLIQQKIAHFH</sequence>
<dbReference type="GO" id="GO:0007165">
    <property type="term" value="P:signal transduction"/>
    <property type="evidence" value="ECO:0007669"/>
    <property type="project" value="UniProtKB-KW"/>
</dbReference>
<comment type="subcellular location">
    <subcellularLocation>
        <location evidence="1">Membrane</location>
    </subcellularLocation>
</comment>
<keyword evidence="6" id="KW-0812">Transmembrane</keyword>
<protein>
    <submittedName>
        <fullName evidence="8">Methyl-accepting chemotaxis protein</fullName>
    </submittedName>
</protein>
<dbReference type="SUPFAM" id="SSF58104">
    <property type="entry name" value="Methyl-accepting chemotaxis protein (MCP) signaling domain"/>
    <property type="match status" value="1"/>
</dbReference>
<feature type="transmembrane region" description="Helical" evidence="6">
    <location>
        <begin position="305"/>
        <end position="326"/>
    </location>
</feature>
<keyword evidence="6" id="KW-1133">Transmembrane helix</keyword>
<dbReference type="SMART" id="SM00283">
    <property type="entry name" value="MA"/>
    <property type="match status" value="1"/>
</dbReference>
<dbReference type="InterPro" id="IPR013587">
    <property type="entry name" value="Nitrate/nitrite_sensing"/>
</dbReference>
<organism evidence="8 9">
    <name type="scientific">Oleiphilus messinensis</name>
    <dbReference type="NCBI Taxonomy" id="141451"/>
    <lineage>
        <taxon>Bacteria</taxon>
        <taxon>Pseudomonadati</taxon>
        <taxon>Pseudomonadota</taxon>
        <taxon>Gammaproteobacteria</taxon>
        <taxon>Oceanospirillales</taxon>
        <taxon>Oleiphilaceae</taxon>
        <taxon>Oleiphilus</taxon>
    </lineage>
</organism>
<accession>A0A1Y0IC57</accession>
<keyword evidence="9" id="KW-1185">Reference proteome</keyword>
<dbReference type="InterPro" id="IPR004089">
    <property type="entry name" value="MCPsignal_dom"/>
</dbReference>
<dbReference type="GO" id="GO:0006935">
    <property type="term" value="P:chemotaxis"/>
    <property type="evidence" value="ECO:0007669"/>
    <property type="project" value="UniProtKB-ARBA"/>
</dbReference>
<gene>
    <name evidence="8" type="ORF">OLMES_2919</name>
</gene>
<dbReference type="FunFam" id="1.10.287.950:FF:000001">
    <property type="entry name" value="Methyl-accepting chemotaxis sensory transducer"/>
    <property type="match status" value="1"/>
</dbReference>
<keyword evidence="5" id="KW-0175">Coiled coil</keyword>
<dbReference type="PROSITE" id="PS50111">
    <property type="entry name" value="CHEMOTAXIS_TRANSDUC_2"/>
    <property type="match status" value="1"/>
</dbReference>
<comment type="similarity">
    <text evidence="3">Belongs to the methyl-accepting chemotaxis (MCP) protein family.</text>
</comment>
<proteinExistence type="inferred from homology"/>
<dbReference type="KEGG" id="ome:OLMES_2919"/>
<dbReference type="Pfam" id="PF00015">
    <property type="entry name" value="MCPsignal"/>
    <property type="match status" value="1"/>
</dbReference>
<dbReference type="CDD" id="cd11386">
    <property type="entry name" value="MCP_signal"/>
    <property type="match status" value="1"/>
</dbReference>
<evidence type="ECO:0000256" key="3">
    <source>
        <dbReference type="ARBA" id="ARBA00029447"/>
    </source>
</evidence>
<evidence type="ECO:0000256" key="5">
    <source>
        <dbReference type="SAM" id="Coils"/>
    </source>
</evidence>
<dbReference type="EMBL" id="CP021425">
    <property type="protein sequence ID" value="ARU56963.1"/>
    <property type="molecule type" value="Genomic_DNA"/>
</dbReference>
<evidence type="ECO:0000313" key="8">
    <source>
        <dbReference type="EMBL" id="ARU56963.1"/>
    </source>
</evidence>
<dbReference type="AlphaFoldDB" id="A0A1Y0IC57"/>
<feature type="transmembrane region" description="Helical" evidence="6">
    <location>
        <begin position="7"/>
        <end position="25"/>
    </location>
</feature>
<feature type="domain" description="Methyl-accepting transducer" evidence="7">
    <location>
        <begin position="386"/>
        <end position="622"/>
    </location>
</feature>
<dbReference type="GO" id="GO:0016020">
    <property type="term" value="C:membrane"/>
    <property type="evidence" value="ECO:0007669"/>
    <property type="project" value="UniProtKB-SubCell"/>
</dbReference>
<evidence type="ECO:0000256" key="6">
    <source>
        <dbReference type="SAM" id="Phobius"/>
    </source>
</evidence>
<dbReference type="Gene3D" id="1.10.287.950">
    <property type="entry name" value="Methyl-accepting chemotaxis protein"/>
    <property type="match status" value="1"/>
</dbReference>
<evidence type="ECO:0000256" key="4">
    <source>
        <dbReference type="PROSITE-ProRule" id="PRU00284"/>
    </source>
</evidence>
<keyword evidence="2 4" id="KW-0807">Transducer</keyword>
<evidence type="ECO:0000313" key="9">
    <source>
        <dbReference type="Proteomes" id="UP000196027"/>
    </source>
</evidence>
<dbReference type="PANTHER" id="PTHR32089:SF112">
    <property type="entry name" value="LYSOZYME-LIKE PROTEIN-RELATED"/>
    <property type="match status" value="1"/>
</dbReference>
<dbReference type="Proteomes" id="UP000196027">
    <property type="component" value="Chromosome"/>
</dbReference>
<evidence type="ECO:0000259" key="7">
    <source>
        <dbReference type="PROSITE" id="PS50111"/>
    </source>
</evidence>
<feature type="coiled-coil region" evidence="5">
    <location>
        <begin position="541"/>
        <end position="568"/>
    </location>
</feature>
<name>A0A1Y0IC57_9GAMM</name>
<reference evidence="8 9" key="1">
    <citation type="submission" date="2017-05" db="EMBL/GenBank/DDBJ databases">
        <title>Genomic insights into alkan degradation activity of Oleiphilus messinensis.</title>
        <authorList>
            <person name="Kozyavkin S.A."/>
            <person name="Slesarev A.I."/>
            <person name="Golyshin P.N."/>
            <person name="Korzhenkov A."/>
            <person name="Golyshina O.N."/>
            <person name="Toshchakov S.V."/>
        </authorList>
    </citation>
    <scope>NUCLEOTIDE SEQUENCE [LARGE SCALE GENOMIC DNA]</scope>
    <source>
        <strain evidence="8 9">ME102</strain>
    </source>
</reference>
<dbReference type="Pfam" id="PF08376">
    <property type="entry name" value="NIT"/>
    <property type="match status" value="1"/>
</dbReference>